<dbReference type="AlphaFoldDB" id="Q7UHH4"/>
<evidence type="ECO:0000256" key="1">
    <source>
        <dbReference type="SAM" id="MobiDB-lite"/>
    </source>
</evidence>
<gene>
    <name evidence="2" type="ordered locus">RB13202</name>
</gene>
<dbReference type="InParanoid" id="Q7UHH4"/>
<dbReference type="EMBL" id="BX294156">
    <property type="protein sequence ID" value="CAD77998.1"/>
    <property type="molecule type" value="Genomic_DNA"/>
</dbReference>
<dbReference type="Proteomes" id="UP000001025">
    <property type="component" value="Chromosome"/>
</dbReference>
<dbReference type="EnsemblBacteria" id="CAD77998">
    <property type="protein sequence ID" value="CAD77998"/>
    <property type="gene ID" value="RB13202"/>
</dbReference>
<proteinExistence type="predicted"/>
<dbReference type="STRING" id="243090.RB13202"/>
<name>Q7UHH4_RHOBA</name>
<organism evidence="2 3">
    <name type="scientific">Rhodopirellula baltica (strain DSM 10527 / NCIMB 13988 / SH1)</name>
    <dbReference type="NCBI Taxonomy" id="243090"/>
    <lineage>
        <taxon>Bacteria</taxon>
        <taxon>Pseudomonadati</taxon>
        <taxon>Planctomycetota</taxon>
        <taxon>Planctomycetia</taxon>
        <taxon>Pirellulales</taxon>
        <taxon>Pirellulaceae</taxon>
        <taxon>Rhodopirellula</taxon>
    </lineage>
</organism>
<dbReference type="HOGENOM" id="CLU_3204514_0_0_0"/>
<keyword evidence="3" id="KW-1185">Reference proteome</keyword>
<evidence type="ECO:0000313" key="2">
    <source>
        <dbReference type="EMBL" id="CAD77998.1"/>
    </source>
</evidence>
<sequence>MNNRPWVSACDSGAVRNRSESSSAVAERREPPGVSPEGSRPSATF</sequence>
<dbReference type="KEGG" id="rba:RB13202"/>
<protein>
    <submittedName>
        <fullName evidence="2">Uncharacterized protein</fullName>
    </submittedName>
</protein>
<accession>Q7UHH4</accession>
<feature type="compositionally biased region" description="Low complexity" evidence="1">
    <location>
        <begin position="14"/>
        <end position="25"/>
    </location>
</feature>
<reference evidence="2 3" key="1">
    <citation type="journal article" date="2003" name="Proc. Natl. Acad. Sci. U.S.A.">
        <title>Complete genome sequence of the marine planctomycete Pirellula sp. strain 1.</title>
        <authorList>
            <person name="Gloeckner F.O."/>
            <person name="Kube M."/>
            <person name="Bauer M."/>
            <person name="Teeling H."/>
            <person name="Lombardot T."/>
            <person name="Ludwig W."/>
            <person name="Gade D."/>
            <person name="Beck A."/>
            <person name="Borzym K."/>
            <person name="Heitmann K."/>
            <person name="Rabus R."/>
            <person name="Schlesner H."/>
            <person name="Amann R."/>
            <person name="Reinhardt R."/>
        </authorList>
    </citation>
    <scope>NUCLEOTIDE SEQUENCE [LARGE SCALE GENOMIC DNA]</scope>
    <source>
        <strain evidence="3">DSM 10527 / NCIMB 13988 / SH1</strain>
    </source>
</reference>
<feature type="region of interest" description="Disordered" evidence="1">
    <location>
        <begin position="1"/>
        <end position="45"/>
    </location>
</feature>
<evidence type="ECO:0000313" key="3">
    <source>
        <dbReference type="Proteomes" id="UP000001025"/>
    </source>
</evidence>